<proteinExistence type="predicted"/>
<name>A0A5M6D404_9BACT</name>
<keyword evidence="2" id="KW-1133">Transmembrane helix</keyword>
<keyword evidence="2" id="KW-0812">Transmembrane</keyword>
<dbReference type="Proteomes" id="UP000324479">
    <property type="component" value="Unassembled WGS sequence"/>
</dbReference>
<accession>A0A5M6D404</accession>
<dbReference type="AlphaFoldDB" id="A0A5M6D404"/>
<sequence>MSQAPNNPFDEPQRYGEQPKKSSNTWLWVLGILGGLFLLSSVICCGVVYYMSSEFSGFIANAAVGEFQDDPVIQEHIGQITSSDTNFGDAIQQSSDNQGVTTMVFDVTGEKGSGKIVLRTDQKTNKTSAVLQLDDGTEYDLEVPEQFGGVSAELEELEEMESQPQPTGESEPAEADSVPELNLEPLESEPAGAGQ</sequence>
<feature type="compositionally biased region" description="Low complexity" evidence="1">
    <location>
        <begin position="179"/>
        <end position="195"/>
    </location>
</feature>
<feature type="region of interest" description="Disordered" evidence="1">
    <location>
        <begin position="146"/>
        <end position="195"/>
    </location>
</feature>
<evidence type="ECO:0000256" key="2">
    <source>
        <dbReference type="SAM" id="Phobius"/>
    </source>
</evidence>
<feature type="transmembrane region" description="Helical" evidence="2">
    <location>
        <begin position="26"/>
        <end position="50"/>
    </location>
</feature>
<dbReference type="Pfam" id="PF08695">
    <property type="entry name" value="Coa1"/>
    <property type="match status" value="1"/>
</dbReference>
<dbReference type="InterPro" id="IPR014807">
    <property type="entry name" value="Coa1"/>
</dbReference>
<organism evidence="3 4">
    <name type="scientific">Roseiconus nitratireducens</name>
    <dbReference type="NCBI Taxonomy" id="2605748"/>
    <lineage>
        <taxon>Bacteria</taxon>
        <taxon>Pseudomonadati</taxon>
        <taxon>Planctomycetota</taxon>
        <taxon>Planctomycetia</taxon>
        <taxon>Pirellulales</taxon>
        <taxon>Pirellulaceae</taxon>
        <taxon>Roseiconus</taxon>
    </lineage>
</organism>
<keyword evidence="2" id="KW-0472">Membrane</keyword>
<gene>
    <name evidence="3" type="ORF">FYK55_19120</name>
</gene>
<evidence type="ECO:0000313" key="4">
    <source>
        <dbReference type="Proteomes" id="UP000324479"/>
    </source>
</evidence>
<reference evidence="3 4" key="1">
    <citation type="submission" date="2019-08" db="EMBL/GenBank/DDBJ databases">
        <authorList>
            <person name="Dhanesh K."/>
            <person name="Kumar G."/>
            <person name="Sasikala C."/>
            <person name="Venkata Ramana C."/>
        </authorList>
    </citation>
    <scope>NUCLEOTIDE SEQUENCE [LARGE SCALE GENOMIC DNA]</scope>
    <source>
        <strain evidence="3 4">JC645</strain>
    </source>
</reference>
<dbReference type="RefSeq" id="WP_150078056.1">
    <property type="nucleotide sequence ID" value="NZ_VWOX01000011.1"/>
</dbReference>
<evidence type="ECO:0008006" key="5">
    <source>
        <dbReference type="Google" id="ProtNLM"/>
    </source>
</evidence>
<dbReference type="EMBL" id="VWOX01000011">
    <property type="protein sequence ID" value="KAA5541012.1"/>
    <property type="molecule type" value="Genomic_DNA"/>
</dbReference>
<evidence type="ECO:0000256" key="1">
    <source>
        <dbReference type="SAM" id="MobiDB-lite"/>
    </source>
</evidence>
<comment type="caution">
    <text evidence="3">The sequence shown here is derived from an EMBL/GenBank/DDBJ whole genome shotgun (WGS) entry which is preliminary data.</text>
</comment>
<evidence type="ECO:0000313" key="3">
    <source>
        <dbReference type="EMBL" id="KAA5541012.1"/>
    </source>
</evidence>
<protein>
    <recommendedName>
        <fullName evidence="5">Cytochrome oxidase complex assembly protein 1</fullName>
    </recommendedName>
</protein>
<keyword evidence="4" id="KW-1185">Reference proteome</keyword>